<dbReference type="AlphaFoldDB" id="A0A1H9T9F5"/>
<accession>A0A1H9T9F5</accession>
<evidence type="ECO:0000256" key="1">
    <source>
        <dbReference type="ARBA" id="ARBA00003408"/>
    </source>
</evidence>
<comment type="function">
    <text evidence="1">Multidrug efflux pump.</text>
</comment>
<gene>
    <name evidence="7" type="ORF">SAMN04487944_11327</name>
</gene>
<keyword evidence="6" id="KW-1133">Transmembrane helix</keyword>
<evidence type="ECO:0000313" key="8">
    <source>
        <dbReference type="Proteomes" id="UP000199687"/>
    </source>
</evidence>
<dbReference type="EMBL" id="FOGL01000013">
    <property type="protein sequence ID" value="SER93263.1"/>
    <property type="molecule type" value="Genomic_DNA"/>
</dbReference>
<feature type="transmembrane region" description="Helical" evidence="6">
    <location>
        <begin position="18"/>
        <end position="35"/>
    </location>
</feature>
<evidence type="ECO:0000313" key="7">
    <source>
        <dbReference type="EMBL" id="SER93263.1"/>
    </source>
</evidence>
<organism evidence="7 8">
    <name type="scientific">Gracilibacillus ureilyticus</name>
    <dbReference type="NCBI Taxonomy" id="531814"/>
    <lineage>
        <taxon>Bacteria</taxon>
        <taxon>Bacillati</taxon>
        <taxon>Bacillota</taxon>
        <taxon>Bacilli</taxon>
        <taxon>Bacillales</taxon>
        <taxon>Bacillaceae</taxon>
        <taxon>Gracilibacillus</taxon>
    </lineage>
</organism>
<keyword evidence="4" id="KW-0813">Transport</keyword>
<dbReference type="GO" id="GO:0005886">
    <property type="term" value="C:plasma membrane"/>
    <property type="evidence" value="ECO:0007669"/>
    <property type="project" value="TreeGrafter"/>
</dbReference>
<comment type="similarity">
    <text evidence="2">Belongs to the multi antimicrobial extrusion (MATE) (TC 2.A.66.1) family.</text>
</comment>
<dbReference type="PANTHER" id="PTHR43298:SF2">
    <property type="entry name" value="FMN_FAD EXPORTER YEEO-RELATED"/>
    <property type="match status" value="1"/>
</dbReference>
<dbReference type="PANTHER" id="PTHR43298">
    <property type="entry name" value="MULTIDRUG RESISTANCE PROTEIN NORM-RELATED"/>
    <property type="match status" value="1"/>
</dbReference>
<proteinExistence type="inferred from homology"/>
<evidence type="ECO:0000256" key="6">
    <source>
        <dbReference type="SAM" id="Phobius"/>
    </source>
</evidence>
<keyword evidence="6" id="KW-0472">Membrane</keyword>
<evidence type="ECO:0000256" key="4">
    <source>
        <dbReference type="ARBA" id="ARBA00022448"/>
    </source>
</evidence>
<sequence>MLALLNIPESLIPIAKEYLQINFIGVPFIVGYYFVSTVLRTFGDSRTLLYFILAGTVVNAVLTPLLITGFDIGVAGAVYATVLAYMVSFLYSLFYVARKYSKHSFKLQIPKWTEVKTILELGIPSIIQMIVIYAGMNVILSAVNAFGVDAVVGFGAAQTLR</sequence>
<evidence type="ECO:0000256" key="5">
    <source>
        <dbReference type="ARBA" id="ARBA00031636"/>
    </source>
</evidence>
<dbReference type="GO" id="GO:0042910">
    <property type="term" value="F:xenobiotic transmembrane transporter activity"/>
    <property type="evidence" value="ECO:0007669"/>
    <property type="project" value="InterPro"/>
</dbReference>
<feature type="transmembrane region" description="Helical" evidence="6">
    <location>
        <begin position="118"/>
        <end position="136"/>
    </location>
</feature>
<dbReference type="Proteomes" id="UP000199687">
    <property type="component" value="Unassembled WGS sequence"/>
</dbReference>
<feature type="transmembrane region" description="Helical" evidence="6">
    <location>
        <begin position="76"/>
        <end position="97"/>
    </location>
</feature>
<evidence type="ECO:0000256" key="2">
    <source>
        <dbReference type="ARBA" id="ARBA00010199"/>
    </source>
</evidence>
<keyword evidence="6" id="KW-0812">Transmembrane</keyword>
<feature type="transmembrane region" description="Helical" evidence="6">
    <location>
        <begin position="47"/>
        <end position="70"/>
    </location>
</feature>
<dbReference type="STRING" id="531814.SAMN04487944_11327"/>
<reference evidence="7 8" key="1">
    <citation type="submission" date="2016-10" db="EMBL/GenBank/DDBJ databases">
        <authorList>
            <person name="de Groot N.N."/>
        </authorList>
    </citation>
    <scope>NUCLEOTIDE SEQUENCE [LARGE SCALE GENOMIC DNA]</scope>
    <source>
        <strain evidence="7 8">CGMCC 1.7727</strain>
    </source>
</reference>
<protein>
    <recommendedName>
        <fullName evidence="3">Probable multidrug resistance protein NorM</fullName>
    </recommendedName>
    <alternativeName>
        <fullName evidence="5">Multidrug-efflux transporter</fullName>
    </alternativeName>
</protein>
<dbReference type="InterPro" id="IPR050222">
    <property type="entry name" value="MATE_MdtK"/>
</dbReference>
<name>A0A1H9T9F5_9BACI</name>
<dbReference type="Pfam" id="PF01554">
    <property type="entry name" value="MatE"/>
    <property type="match status" value="1"/>
</dbReference>
<keyword evidence="8" id="KW-1185">Reference proteome</keyword>
<dbReference type="GO" id="GO:0015297">
    <property type="term" value="F:antiporter activity"/>
    <property type="evidence" value="ECO:0007669"/>
    <property type="project" value="InterPro"/>
</dbReference>
<evidence type="ECO:0000256" key="3">
    <source>
        <dbReference type="ARBA" id="ARBA00020268"/>
    </source>
</evidence>
<dbReference type="InterPro" id="IPR002528">
    <property type="entry name" value="MATE_fam"/>
</dbReference>